<evidence type="ECO:0000256" key="3">
    <source>
        <dbReference type="ARBA" id="ARBA00022679"/>
    </source>
</evidence>
<protein>
    <recommendedName>
        <fullName evidence="9">Glycosyltransferase 2-like domain-containing protein</fullName>
    </recommendedName>
</protein>
<sequence>MKPKLISVVVPLFNEQDTVNELHDRLVMVLKNIGSEYEIIFVDDDSTDGTFEKMKHLQPVTVLRLRKNSGQSAALAAGIKSAKGDVIVTIDADLENYPEDIPDMISKLMDGHDVVSGWRKSRWNNQMLLRKIPSLLANRLIAYVSGAKLNDFGCTLRVYRRGVLDHIKLKGEEHRLVAAYAHILGARLAEMEVRHSPRKFGESKYGMMRIFKVLLDVLALNFFHRYSERPIHFFGGIGFASFFLAFISFLGMVYFKYFGDKSFISTPLPIIVAIFSIIGVQFILMGLLAEIFVRQRSDEQKNTDFLIKEKIVNQ</sequence>
<accession>A0A1F5XGX1</accession>
<keyword evidence="6 8" id="KW-1133">Transmembrane helix</keyword>
<dbReference type="InterPro" id="IPR050256">
    <property type="entry name" value="Glycosyltransferase_2"/>
</dbReference>
<keyword evidence="7 8" id="KW-0472">Membrane</keyword>
<dbReference type="SUPFAM" id="SSF53448">
    <property type="entry name" value="Nucleotide-diphospho-sugar transferases"/>
    <property type="match status" value="1"/>
</dbReference>
<evidence type="ECO:0000256" key="7">
    <source>
        <dbReference type="ARBA" id="ARBA00023136"/>
    </source>
</evidence>
<name>A0A1F5XGX1_9BACT</name>
<evidence type="ECO:0000313" key="10">
    <source>
        <dbReference type="EMBL" id="OGF87120.1"/>
    </source>
</evidence>
<proteinExistence type="predicted"/>
<evidence type="ECO:0000256" key="1">
    <source>
        <dbReference type="ARBA" id="ARBA00022475"/>
    </source>
</evidence>
<keyword evidence="4 8" id="KW-0812">Transmembrane</keyword>
<keyword evidence="3" id="KW-0808">Transferase</keyword>
<dbReference type="GO" id="GO:0009103">
    <property type="term" value="P:lipopolysaccharide biosynthetic process"/>
    <property type="evidence" value="ECO:0007669"/>
    <property type="project" value="UniProtKB-KW"/>
</dbReference>
<comment type="caution">
    <text evidence="10">The sequence shown here is derived from an EMBL/GenBank/DDBJ whole genome shotgun (WGS) entry which is preliminary data.</text>
</comment>
<dbReference type="Pfam" id="PF00535">
    <property type="entry name" value="Glycos_transf_2"/>
    <property type="match status" value="1"/>
</dbReference>
<reference evidence="10 11" key="1">
    <citation type="journal article" date="2016" name="Nat. Commun.">
        <title>Thousands of microbial genomes shed light on interconnected biogeochemical processes in an aquifer system.</title>
        <authorList>
            <person name="Anantharaman K."/>
            <person name="Brown C.T."/>
            <person name="Hug L.A."/>
            <person name="Sharon I."/>
            <person name="Castelle C.J."/>
            <person name="Probst A.J."/>
            <person name="Thomas B.C."/>
            <person name="Singh A."/>
            <person name="Wilkins M.J."/>
            <person name="Karaoz U."/>
            <person name="Brodie E.L."/>
            <person name="Williams K.H."/>
            <person name="Hubbard S.S."/>
            <person name="Banfield J.F."/>
        </authorList>
    </citation>
    <scope>NUCLEOTIDE SEQUENCE [LARGE SCALE GENOMIC DNA]</scope>
</reference>
<dbReference type="GO" id="GO:0016757">
    <property type="term" value="F:glycosyltransferase activity"/>
    <property type="evidence" value="ECO:0007669"/>
    <property type="project" value="UniProtKB-KW"/>
</dbReference>
<feature type="transmembrane region" description="Helical" evidence="8">
    <location>
        <begin position="267"/>
        <end position="293"/>
    </location>
</feature>
<dbReference type="AlphaFoldDB" id="A0A1F5XGX1"/>
<keyword evidence="1" id="KW-1003">Cell membrane</keyword>
<evidence type="ECO:0000259" key="9">
    <source>
        <dbReference type="Pfam" id="PF00535"/>
    </source>
</evidence>
<feature type="transmembrane region" description="Helical" evidence="8">
    <location>
        <begin position="233"/>
        <end position="255"/>
    </location>
</feature>
<evidence type="ECO:0000256" key="5">
    <source>
        <dbReference type="ARBA" id="ARBA00022985"/>
    </source>
</evidence>
<dbReference type="PANTHER" id="PTHR48090:SF3">
    <property type="entry name" value="UNDECAPRENYL-PHOSPHATE 4-DEOXY-4-FORMAMIDO-L-ARABINOSE TRANSFERASE"/>
    <property type="match status" value="1"/>
</dbReference>
<gene>
    <name evidence="10" type="ORF">A3B19_01410</name>
</gene>
<dbReference type="Gene3D" id="3.90.550.10">
    <property type="entry name" value="Spore Coat Polysaccharide Biosynthesis Protein SpsA, Chain A"/>
    <property type="match status" value="1"/>
</dbReference>
<dbReference type="Proteomes" id="UP000177346">
    <property type="component" value="Unassembled WGS sequence"/>
</dbReference>
<dbReference type="EMBL" id="MFIF01000009">
    <property type="protein sequence ID" value="OGF87120.1"/>
    <property type="molecule type" value="Genomic_DNA"/>
</dbReference>
<organism evidence="10 11">
    <name type="scientific">Candidatus Giovannonibacteria bacterium RIFCSPLOWO2_01_FULL_46_32</name>
    <dbReference type="NCBI Taxonomy" id="1798353"/>
    <lineage>
        <taxon>Bacteria</taxon>
        <taxon>Candidatus Giovannoniibacteriota</taxon>
    </lineage>
</organism>
<evidence type="ECO:0000313" key="11">
    <source>
        <dbReference type="Proteomes" id="UP000177346"/>
    </source>
</evidence>
<evidence type="ECO:0000256" key="8">
    <source>
        <dbReference type="SAM" id="Phobius"/>
    </source>
</evidence>
<dbReference type="GO" id="GO:0005886">
    <property type="term" value="C:plasma membrane"/>
    <property type="evidence" value="ECO:0007669"/>
    <property type="project" value="TreeGrafter"/>
</dbReference>
<dbReference type="PANTHER" id="PTHR48090">
    <property type="entry name" value="UNDECAPRENYL-PHOSPHATE 4-DEOXY-4-FORMAMIDO-L-ARABINOSE TRANSFERASE-RELATED"/>
    <property type="match status" value="1"/>
</dbReference>
<keyword evidence="2" id="KW-0328">Glycosyltransferase</keyword>
<evidence type="ECO:0000256" key="4">
    <source>
        <dbReference type="ARBA" id="ARBA00022692"/>
    </source>
</evidence>
<feature type="domain" description="Glycosyltransferase 2-like" evidence="9">
    <location>
        <begin position="7"/>
        <end position="167"/>
    </location>
</feature>
<dbReference type="CDD" id="cd04187">
    <property type="entry name" value="DPM1_like_bac"/>
    <property type="match status" value="1"/>
</dbReference>
<evidence type="ECO:0000256" key="2">
    <source>
        <dbReference type="ARBA" id="ARBA00022676"/>
    </source>
</evidence>
<dbReference type="InterPro" id="IPR001173">
    <property type="entry name" value="Glyco_trans_2-like"/>
</dbReference>
<dbReference type="InterPro" id="IPR029044">
    <property type="entry name" value="Nucleotide-diphossugar_trans"/>
</dbReference>
<evidence type="ECO:0000256" key="6">
    <source>
        <dbReference type="ARBA" id="ARBA00022989"/>
    </source>
</evidence>
<keyword evidence="5" id="KW-0448">Lipopolysaccharide biosynthesis</keyword>